<comment type="caution">
    <text evidence="1">The sequence shown here is derived from an EMBL/GenBank/DDBJ whole genome shotgun (WGS) entry which is preliminary data.</text>
</comment>
<reference evidence="1 2" key="1">
    <citation type="journal article" date="2013" name="Fungal Biol.">
        <title>Analysis of microsatellite markers in the genome of the plant pathogen Ceratocystis fimbriata.</title>
        <authorList>
            <person name="Simpson M.C."/>
            <person name="Wilken P.M."/>
            <person name="Coetzee M.P."/>
            <person name="Wingfield M.J."/>
            <person name="Wingfield B.D."/>
        </authorList>
    </citation>
    <scope>NUCLEOTIDE SEQUENCE [LARGE SCALE GENOMIC DNA]</scope>
    <source>
        <strain evidence="1 2">CBS 114723</strain>
    </source>
</reference>
<evidence type="ECO:0000313" key="1">
    <source>
        <dbReference type="EMBL" id="PHH54358.1"/>
    </source>
</evidence>
<proteinExistence type="predicted"/>
<organism evidence="1 2">
    <name type="scientific">Ceratocystis fimbriata CBS 114723</name>
    <dbReference type="NCBI Taxonomy" id="1035309"/>
    <lineage>
        <taxon>Eukaryota</taxon>
        <taxon>Fungi</taxon>
        <taxon>Dikarya</taxon>
        <taxon>Ascomycota</taxon>
        <taxon>Pezizomycotina</taxon>
        <taxon>Sordariomycetes</taxon>
        <taxon>Hypocreomycetidae</taxon>
        <taxon>Microascales</taxon>
        <taxon>Ceratocystidaceae</taxon>
        <taxon>Ceratocystis</taxon>
    </lineage>
</organism>
<dbReference type="AlphaFoldDB" id="A0A2C5X3H0"/>
<evidence type="ECO:0000313" key="2">
    <source>
        <dbReference type="Proteomes" id="UP000222788"/>
    </source>
</evidence>
<keyword evidence="2" id="KW-1185">Reference proteome</keyword>
<dbReference type="EMBL" id="APWK03000028">
    <property type="protein sequence ID" value="PHH54358.1"/>
    <property type="molecule type" value="Genomic_DNA"/>
</dbReference>
<accession>A0A2C5X3H0</accession>
<name>A0A2C5X3H0_9PEZI</name>
<sequence length="60" mass="6198">MVRFISATHGLFWATPNASCSGTDSLVDPAHASFDMGCQIIGLEAPECLGSVDVLASTAQ</sequence>
<gene>
    <name evidence="1" type="ORF">CFIMG_000649RA</name>
</gene>
<dbReference type="Proteomes" id="UP000222788">
    <property type="component" value="Unassembled WGS sequence"/>
</dbReference>
<reference evidence="1 2" key="2">
    <citation type="journal article" date="2013" name="IMA Fungus">
        <title>IMA Genome-F 1: Ceratocystis fimbriata: Draft nuclear genome sequence for the plant pathogen, Ceratocystis fimbriata.</title>
        <authorList>
            <person name="Wilken P.M."/>
            <person name="Steenkamp E.T."/>
            <person name="Wingfield M.J."/>
            <person name="de Beer Z.W."/>
            <person name="Wingfield B.D."/>
        </authorList>
    </citation>
    <scope>NUCLEOTIDE SEQUENCE [LARGE SCALE GENOMIC DNA]</scope>
    <source>
        <strain evidence="1 2">CBS 114723</strain>
    </source>
</reference>
<protein>
    <submittedName>
        <fullName evidence="1">Uncharacterized protein</fullName>
    </submittedName>
</protein>